<organism evidence="1 2">
    <name type="scientific">Atlanticothrix silvestris CENA357</name>
    <dbReference type="NCBI Taxonomy" id="1725252"/>
    <lineage>
        <taxon>Bacteria</taxon>
        <taxon>Bacillati</taxon>
        <taxon>Cyanobacteriota</taxon>
        <taxon>Cyanophyceae</taxon>
        <taxon>Nostocales</taxon>
        <taxon>Nodulariaceae</taxon>
        <taxon>Atlanticothrix</taxon>
        <taxon>Atlanticothrix silvestris</taxon>
    </lineage>
</organism>
<reference evidence="1 2" key="1">
    <citation type="journal article" date="2021" name="Int. J. Syst. Evol. Microbiol.">
        <title>Amazonocrinis nigriterrae gen. nov., sp. nov., Atlanticothrix silvestris gen. nov., sp. nov. and Dendronalium phyllosphericum gen. nov., sp. nov., nostocacean cyanobacteria from Brazilian environments.</title>
        <authorList>
            <person name="Alvarenga D.O."/>
            <person name="Andreote A.P.D."/>
            <person name="Branco L.H.Z."/>
            <person name="Delbaje E."/>
            <person name="Cruz R.B."/>
            <person name="Varani A.M."/>
            <person name="Fiore M.F."/>
        </authorList>
    </citation>
    <scope>NUCLEOTIDE SEQUENCE [LARGE SCALE GENOMIC DNA]</scope>
    <source>
        <strain evidence="1 2">CENA357</strain>
    </source>
</reference>
<comment type="caution">
    <text evidence="1">The sequence shown here is derived from an EMBL/GenBank/DDBJ whole genome shotgun (WGS) entry which is preliminary data.</text>
</comment>
<keyword evidence="2" id="KW-1185">Reference proteome</keyword>
<gene>
    <name evidence="1" type="ORF">I8751_03950</name>
</gene>
<sequence length="190" mass="22736">MIVVDRLLRSQIDSKMLNMNIDNRMYIKANNKIYNRLHRTDDIKDAIEVYFDNQIGIIEVKTQEPEPKKKKITKVAQGKEPSSNDYQFDILAIIEVRNEQENLKGERIQEFELKISALFDYVRNSDEGKRLMIKIKSNVLEDEIYNDFAKIYRKYKILNRQKVGDYFFKEMEDLVNKLCDYFEVVVRKYA</sequence>
<protein>
    <submittedName>
        <fullName evidence="1">Uncharacterized protein</fullName>
    </submittedName>
</protein>
<evidence type="ECO:0000313" key="2">
    <source>
        <dbReference type="Proteomes" id="UP000599391"/>
    </source>
</evidence>
<proteinExistence type="predicted"/>
<evidence type="ECO:0000313" key="1">
    <source>
        <dbReference type="EMBL" id="MBH8551543.1"/>
    </source>
</evidence>
<dbReference type="AlphaFoldDB" id="A0A8J7H5M0"/>
<dbReference type="Proteomes" id="UP000599391">
    <property type="component" value="Unassembled WGS sequence"/>
</dbReference>
<accession>A0A8J7H5M0</accession>
<dbReference type="EMBL" id="JAECZB010000005">
    <property type="protein sequence ID" value="MBH8551543.1"/>
    <property type="molecule type" value="Genomic_DNA"/>
</dbReference>
<name>A0A8J7H5M0_9CYAN</name>
<dbReference type="RefSeq" id="WP_214437852.1">
    <property type="nucleotide sequence ID" value="NZ_JAECZB010000005.1"/>
</dbReference>